<protein>
    <submittedName>
        <fullName evidence="1">Uncharacterized protein</fullName>
    </submittedName>
</protein>
<keyword evidence="2" id="KW-1185">Reference proteome</keyword>
<gene>
    <name evidence="1" type="ORF">CAUJ_LOCUS9857</name>
</gene>
<dbReference type="Proteomes" id="UP000835052">
    <property type="component" value="Unassembled WGS sequence"/>
</dbReference>
<sequence>MDQGQTRAFVYSSFVRIERSFSRTWLLGMRAGSSTTPPCRLDPAQRTAADLHLLKTMLCCWYDAKGMLYFELLPQSRTVSDSIYTDQLEKLAAAIQEKRPRRASVHLLGKIPESPKMFFTACCTSATPKKHQNCTVQTPVLHQSAKKQNAPCAISADECCEKQKVELRKLVHSTFDGTNAKEVLKDVNQYVFNHVTDEQWLSMVPRLQEYQSKNHECSIYAQLLPTDIYKKLLSSVFRASEMGASKYDVKRLVEDYVERLAKGGILPDVNSIETPELPLVTLPPQLIASQGYRNSQSYRKFSKYGGPVDLAGEYNNRQLPTNIYPTLIGFPQTAYERPRPLVEEIDYNYPPPFPLVRPTSYDLSKYGPPTRQSIRRLRLNNGRRQPSVASRPRILPANFCDEECVAAAAKASAAAS</sequence>
<reference evidence="1" key="1">
    <citation type="submission" date="2020-10" db="EMBL/GenBank/DDBJ databases">
        <authorList>
            <person name="Kikuchi T."/>
        </authorList>
    </citation>
    <scope>NUCLEOTIDE SEQUENCE</scope>
    <source>
        <strain evidence="1">NKZ352</strain>
    </source>
</reference>
<comment type="caution">
    <text evidence="1">The sequence shown here is derived from an EMBL/GenBank/DDBJ whole genome shotgun (WGS) entry which is preliminary data.</text>
</comment>
<evidence type="ECO:0000313" key="2">
    <source>
        <dbReference type="Proteomes" id="UP000835052"/>
    </source>
</evidence>
<proteinExistence type="predicted"/>
<dbReference type="AlphaFoldDB" id="A0A8S1HHP1"/>
<organism evidence="1 2">
    <name type="scientific">Caenorhabditis auriculariae</name>
    <dbReference type="NCBI Taxonomy" id="2777116"/>
    <lineage>
        <taxon>Eukaryota</taxon>
        <taxon>Metazoa</taxon>
        <taxon>Ecdysozoa</taxon>
        <taxon>Nematoda</taxon>
        <taxon>Chromadorea</taxon>
        <taxon>Rhabditida</taxon>
        <taxon>Rhabditina</taxon>
        <taxon>Rhabditomorpha</taxon>
        <taxon>Rhabditoidea</taxon>
        <taxon>Rhabditidae</taxon>
        <taxon>Peloderinae</taxon>
        <taxon>Caenorhabditis</taxon>
    </lineage>
</organism>
<name>A0A8S1HHP1_9PELO</name>
<dbReference type="GO" id="GO:0003676">
    <property type="term" value="F:nucleic acid binding"/>
    <property type="evidence" value="ECO:0007669"/>
    <property type="project" value="InterPro"/>
</dbReference>
<dbReference type="OrthoDB" id="5858827at2759"/>
<evidence type="ECO:0000313" key="1">
    <source>
        <dbReference type="EMBL" id="CAD6193938.1"/>
    </source>
</evidence>
<dbReference type="InterPro" id="IPR036397">
    <property type="entry name" value="RNaseH_sf"/>
</dbReference>
<dbReference type="Gene3D" id="3.30.420.10">
    <property type="entry name" value="Ribonuclease H-like superfamily/Ribonuclease H"/>
    <property type="match status" value="1"/>
</dbReference>
<dbReference type="InterPro" id="IPR001888">
    <property type="entry name" value="Transposase_1"/>
</dbReference>
<dbReference type="Pfam" id="PF01359">
    <property type="entry name" value="Transposase_1"/>
    <property type="match status" value="1"/>
</dbReference>
<dbReference type="EMBL" id="CAJGYM010000040">
    <property type="protein sequence ID" value="CAD6193938.1"/>
    <property type="molecule type" value="Genomic_DNA"/>
</dbReference>
<accession>A0A8S1HHP1</accession>